<dbReference type="RefSeq" id="WP_060850259.1">
    <property type="nucleotide sequence ID" value="NZ_AP014705.1"/>
</dbReference>
<dbReference type="EMBL" id="AP014705">
    <property type="protein sequence ID" value="BAQ49125.1"/>
    <property type="molecule type" value="Genomic_DNA"/>
</dbReference>
<comment type="function">
    <text evidence="5">May be involved in the biosynthesis of molybdopterin.</text>
</comment>
<dbReference type="SMART" id="SM00852">
    <property type="entry name" value="MoCF_biosynth"/>
    <property type="match status" value="1"/>
</dbReference>
<protein>
    <recommendedName>
        <fullName evidence="3 5">Molybdenum cofactor biosynthesis protein B</fullName>
    </recommendedName>
</protein>
<keyword evidence="7" id="KW-0614">Plasmid</keyword>
<dbReference type="InterPro" id="IPR001453">
    <property type="entry name" value="MoaB/Mog_dom"/>
</dbReference>
<dbReference type="CDD" id="cd00886">
    <property type="entry name" value="MogA_MoaB"/>
    <property type="match status" value="1"/>
</dbReference>
<dbReference type="NCBIfam" id="TIGR00177">
    <property type="entry name" value="molyb_syn"/>
    <property type="match status" value="1"/>
</dbReference>
<sequence length="198" mass="21101">MASVDQGRLDRSRDFVPLGIAVLTVSDTRTPADDRSGDTLAERLTAAGHRLADRGIVPDEVEAIRARVRAWAADPAVDVVITTGGTGFTGRDVTPEALEPLFEKRMDGFSAIFHRISYDKIGTSTLQSRATAGVVSATYVFVLPGSPGACRDAWDGILAAQLDYRHRPCNFVEIMPRLDEHLKRGAGVSPAAASPAGA</sequence>
<dbReference type="SUPFAM" id="SSF53218">
    <property type="entry name" value="Molybdenum cofactor biosynthesis proteins"/>
    <property type="match status" value="1"/>
</dbReference>
<evidence type="ECO:0000259" key="6">
    <source>
        <dbReference type="SMART" id="SM00852"/>
    </source>
</evidence>
<reference evidence="7 8" key="1">
    <citation type="journal article" date="2015" name="Genome Announc.">
        <title>Complete Genome Sequence of Methylobacterium aquaticum Strain 22A, Isolated from Racomitrium japonicum Moss.</title>
        <authorList>
            <person name="Tani A."/>
            <person name="Ogura Y."/>
            <person name="Hayashi T."/>
            <person name="Kimbara K."/>
        </authorList>
    </citation>
    <scope>NUCLEOTIDE SEQUENCE [LARGE SCALE GENOMIC DNA]</scope>
    <source>
        <strain evidence="7 8">MA-22A</strain>
        <plasmid evidence="8">Plasmid pMaq22A_1p DNA</plasmid>
    </source>
</reference>
<dbReference type="PANTHER" id="PTHR43232">
    <property type="entry name" value="MOLYBDENUM COFACTOR BIOSYNTHESIS PROTEIN B"/>
    <property type="match status" value="1"/>
</dbReference>
<comment type="pathway">
    <text evidence="1 5">Cofactor biosynthesis; molybdopterin biosynthesis.</text>
</comment>
<dbReference type="InterPro" id="IPR036425">
    <property type="entry name" value="MoaB/Mog-like_dom_sf"/>
</dbReference>
<dbReference type="InterPro" id="IPR008284">
    <property type="entry name" value="MoCF_biosynth_CS"/>
</dbReference>
<evidence type="ECO:0000256" key="3">
    <source>
        <dbReference type="ARBA" id="ARBA00015262"/>
    </source>
</evidence>
<dbReference type="PATRIC" id="fig|270351.10.peg.6163"/>
<dbReference type="PANTHER" id="PTHR43232:SF2">
    <property type="entry name" value="MOLYBDENUM COFACTOR BIOSYNTHESIS PROTEIN B"/>
    <property type="match status" value="1"/>
</dbReference>
<dbReference type="GO" id="GO:0005829">
    <property type="term" value="C:cytosol"/>
    <property type="evidence" value="ECO:0007669"/>
    <property type="project" value="TreeGrafter"/>
</dbReference>
<organism evidence="7 8">
    <name type="scientific">Methylobacterium aquaticum</name>
    <dbReference type="NCBI Taxonomy" id="270351"/>
    <lineage>
        <taxon>Bacteria</taxon>
        <taxon>Pseudomonadati</taxon>
        <taxon>Pseudomonadota</taxon>
        <taxon>Alphaproteobacteria</taxon>
        <taxon>Hyphomicrobiales</taxon>
        <taxon>Methylobacteriaceae</taxon>
        <taxon>Methylobacterium</taxon>
    </lineage>
</organism>
<dbReference type="OrthoDB" id="9784492at2"/>
<geneLocation type="plasmid" evidence="8">
    <name>pMaq22A_1p DNA</name>
</geneLocation>
<evidence type="ECO:0000313" key="7">
    <source>
        <dbReference type="EMBL" id="BAQ49125.1"/>
    </source>
</evidence>
<name>A0A0C6G086_9HYPH</name>
<dbReference type="PROSITE" id="PS01078">
    <property type="entry name" value="MOCF_BIOSYNTHESIS_1"/>
    <property type="match status" value="1"/>
</dbReference>
<gene>
    <name evidence="7" type="primary">moaB</name>
    <name evidence="7" type="ORF">Maq22A_1p34265</name>
</gene>
<evidence type="ECO:0000256" key="2">
    <source>
        <dbReference type="ARBA" id="ARBA00006112"/>
    </source>
</evidence>
<dbReference type="InterPro" id="IPR012245">
    <property type="entry name" value="MoaB"/>
</dbReference>
<dbReference type="Gene3D" id="3.40.980.10">
    <property type="entry name" value="MoaB/Mog-like domain"/>
    <property type="match status" value="1"/>
</dbReference>
<dbReference type="PIRSF" id="PIRSF006443">
    <property type="entry name" value="MoaB"/>
    <property type="match status" value="1"/>
</dbReference>
<evidence type="ECO:0000256" key="5">
    <source>
        <dbReference type="PIRNR" id="PIRNR006443"/>
    </source>
</evidence>
<dbReference type="AlphaFoldDB" id="A0A0C6G086"/>
<accession>A0A0C6G086</accession>
<reference evidence="8" key="2">
    <citation type="submission" date="2015-01" db="EMBL/GenBank/DDBJ databases">
        <title>Complete genome sequence of Methylobacterium aquaticum strain 22A.</title>
        <authorList>
            <person name="Tani A."/>
            <person name="Ogura Y."/>
            <person name="Hayashi T."/>
        </authorList>
    </citation>
    <scope>NUCLEOTIDE SEQUENCE [LARGE SCALE GENOMIC DNA]</scope>
    <source>
        <strain evidence="8">MA-22A</strain>
        <plasmid evidence="8">Plasmid pMaq22A_1p DNA</plasmid>
    </source>
</reference>
<dbReference type="UniPathway" id="UPA00344"/>
<dbReference type="KEGG" id="maqu:Maq22A_1p34265"/>
<keyword evidence="4 5" id="KW-0501">Molybdenum cofactor biosynthesis</keyword>
<comment type="similarity">
    <text evidence="2 5">Belongs to the MoaB/Mog family.</text>
</comment>
<evidence type="ECO:0000256" key="1">
    <source>
        <dbReference type="ARBA" id="ARBA00005046"/>
    </source>
</evidence>
<dbReference type="Proteomes" id="UP000061432">
    <property type="component" value="Plasmid pMaq22A_1p"/>
</dbReference>
<dbReference type="Pfam" id="PF00994">
    <property type="entry name" value="MoCF_biosynth"/>
    <property type="match status" value="1"/>
</dbReference>
<dbReference type="NCBIfam" id="TIGR02667">
    <property type="entry name" value="moaB_proteo"/>
    <property type="match status" value="1"/>
</dbReference>
<evidence type="ECO:0000256" key="4">
    <source>
        <dbReference type="ARBA" id="ARBA00023150"/>
    </source>
</evidence>
<dbReference type="InterPro" id="IPR013484">
    <property type="entry name" value="MoaB_proteobac"/>
</dbReference>
<feature type="domain" description="MoaB/Mog" evidence="6">
    <location>
        <begin position="21"/>
        <end position="165"/>
    </location>
</feature>
<proteinExistence type="inferred from homology"/>
<dbReference type="GO" id="GO:0006777">
    <property type="term" value="P:Mo-molybdopterin cofactor biosynthetic process"/>
    <property type="evidence" value="ECO:0007669"/>
    <property type="project" value="UniProtKB-UniRule"/>
</dbReference>
<evidence type="ECO:0000313" key="8">
    <source>
        <dbReference type="Proteomes" id="UP000061432"/>
    </source>
</evidence>